<evidence type="ECO:0000256" key="3">
    <source>
        <dbReference type="ARBA" id="ARBA00023242"/>
    </source>
</evidence>
<organism evidence="7 8">
    <name type="scientific">Circinella minor</name>
    <dbReference type="NCBI Taxonomy" id="1195481"/>
    <lineage>
        <taxon>Eukaryota</taxon>
        <taxon>Fungi</taxon>
        <taxon>Fungi incertae sedis</taxon>
        <taxon>Mucoromycota</taxon>
        <taxon>Mucoromycotina</taxon>
        <taxon>Mucoromycetes</taxon>
        <taxon>Mucorales</taxon>
        <taxon>Lichtheimiaceae</taxon>
        <taxon>Circinella</taxon>
    </lineage>
</organism>
<feature type="compositionally biased region" description="Polar residues" evidence="5">
    <location>
        <begin position="55"/>
        <end position="66"/>
    </location>
</feature>
<evidence type="ECO:0000313" key="7">
    <source>
        <dbReference type="EMBL" id="KAG2226845.1"/>
    </source>
</evidence>
<dbReference type="Pfam" id="PF08601">
    <property type="entry name" value="PAP1"/>
    <property type="match status" value="1"/>
</dbReference>
<comment type="caution">
    <text evidence="7">The sequence shown here is derived from an EMBL/GenBank/DDBJ whole genome shotgun (WGS) entry which is preliminary data.</text>
</comment>
<feature type="domain" description="BZIP" evidence="6">
    <location>
        <begin position="91"/>
        <end position="106"/>
    </location>
</feature>
<dbReference type="InterPro" id="IPR004827">
    <property type="entry name" value="bZIP"/>
</dbReference>
<feature type="compositionally biased region" description="Basic and acidic residues" evidence="5">
    <location>
        <begin position="41"/>
        <end position="52"/>
    </location>
</feature>
<dbReference type="InterPro" id="IPR046347">
    <property type="entry name" value="bZIP_sf"/>
</dbReference>
<dbReference type="PANTHER" id="PTHR40621">
    <property type="entry name" value="TRANSCRIPTION FACTOR KAPC-RELATED"/>
    <property type="match status" value="1"/>
</dbReference>
<dbReference type="SMART" id="SM00338">
    <property type="entry name" value="BRLZ"/>
    <property type="match status" value="1"/>
</dbReference>
<dbReference type="GO" id="GO:0005737">
    <property type="term" value="C:cytoplasm"/>
    <property type="evidence" value="ECO:0007669"/>
    <property type="project" value="UniProtKB-SubCell"/>
</dbReference>
<sequence>MSDSSMNNNNNNTNNNKQWPMYRPIAPSISSAIPQPLFKANWDDNEKRKRDNLSGGPNISMRTGSIESDVDSINGKLGENSQALTAEQKLRRKEQNRAAQRAFRERKERYVKELETKIKFIEDTHATSMQTVKHENEDLRHVIKRMESELLAIKGAAAAYNEQLNQLREEKGVDIPYFILPDVMMQEDDGEELQLRQEEEMKNGDNEEGMDTSADCSSMEETMSTSISTAPPAAKRIMRVAPSAVACIRDKDGISFCERLKEEVCSSAYDQLLSEPLFDPSSGDLNDAVTRHPVPIAAGIEGGESQQTRTNDTVRHDFDRFMDSMAGRVMLDPATHETKLISCNEVWERLSEHPYFEQFDLDLLCEELKKKAKCSHDGTVLEEEELSQVLRKMEASVGAGRGAGEVRGSGGGPER</sequence>
<evidence type="ECO:0000256" key="4">
    <source>
        <dbReference type="SAM" id="Coils"/>
    </source>
</evidence>
<dbReference type="CDD" id="cd14688">
    <property type="entry name" value="bZIP_YAP"/>
    <property type="match status" value="1"/>
</dbReference>
<dbReference type="PROSITE" id="PS00036">
    <property type="entry name" value="BZIP_BASIC"/>
    <property type="match status" value="1"/>
</dbReference>
<dbReference type="GO" id="GO:0001228">
    <property type="term" value="F:DNA-binding transcription activator activity, RNA polymerase II-specific"/>
    <property type="evidence" value="ECO:0007669"/>
    <property type="project" value="TreeGrafter"/>
</dbReference>
<dbReference type="GO" id="GO:0090575">
    <property type="term" value="C:RNA polymerase II transcription regulator complex"/>
    <property type="evidence" value="ECO:0007669"/>
    <property type="project" value="TreeGrafter"/>
</dbReference>
<dbReference type="AlphaFoldDB" id="A0A8H7SDZ4"/>
<protein>
    <recommendedName>
        <fullName evidence="6">BZIP domain-containing protein</fullName>
    </recommendedName>
</protein>
<name>A0A8H7SDZ4_9FUNG</name>
<dbReference type="PANTHER" id="PTHR40621:SF6">
    <property type="entry name" value="AP-1-LIKE TRANSCRIPTION FACTOR YAP1-RELATED"/>
    <property type="match status" value="1"/>
</dbReference>
<feature type="region of interest" description="Disordered" evidence="5">
    <location>
        <begin position="1"/>
        <end position="22"/>
    </location>
</feature>
<dbReference type="GO" id="GO:0033554">
    <property type="term" value="P:cellular response to stress"/>
    <property type="evidence" value="ECO:0007669"/>
    <property type="project" value="UniProtKB-ARBA"/>
</dbReference>
<keyword evidence="4" id="KW-0175">Coiled coil</keyword>
<evidence type="ECO:0000256" key="1">
    <source>
        <dbReference type="ARBA" id="ARBA00004123"/>
    </source>
</evidence>
<comment type="subcellular location">
    <subcellularLocation>
        <location evidence="2">Cytoplasm</location>
    </subcellularLocation>
    <subcellularLocation>
        <location evidence="1">Nucleus</location>
    </subcellularLocation>
</comment>
<dbReference type="Pfam" id="PF00170">
    <property type="entry name" value="bZIP_1"/>
    <property type="match status" value="1"/>
</dbReference>
<reference evidence="7 8" key="1">
    <citation type="submission" date="2020-12" db="EMBL/GenBank/DDBJ databases">
        <title>Metabolic potential, ecology and presence of endohyphal bacteria is reflected in genomic diversity of Mucoromycotina.</title>
        <authorList>
            <person name="Muszewska A."/>
            <person name="Okrasinska A."/>
            <person name="Steczkiewicz K."/>
            <person name="Drgas O."/>
            <person name="Orlowska M."/>
            <person name="Perlinska-Lenart U."/>
            <person name="Aleksandrzak-Piekarczyk T."/>
            <person name="Szatraj K."/>
            <person name="Zielenkiewicz U."/>
            <person name="Pilsyk S."/>
            <person name="Malc E."/>
            <person name="Mieczkowski P."/>
            <person name="Kruszewska J.S."/>
            <person name="Biernat P."/>
            <person name="Pawlowska J."/>
        </authorList>
    </citation>
    <scope>NUCLEOTIDE SEQUENCE [LARGE SCALE GENOMIC DNA]</scope>
    <source>
        <strain evidence="7 8">CBS 142.35</strain>
    </source>
</reference>
<accession>A0A8H7SDZ4</accession>
<evidence type="ECO:0000256" key="5">
    <source>
        <dbReference type="SAM" id="MobiDB-lite"/>
    </source>
</evidence>
<evidence type="ECO:0000259" key="6">
    <source>
        <dbReference type="PROSITE" id="PS00036"/>
    </source>
</evidence>
<proteinExistence type="predicted"/>
<keyword evidence="8" id="KW-1185">Reference proteome</keyword>
<feature type="compositionally biased region" description="Low complexity" evidence="5">
    <location>
        <begin position="7"/>
        <end position="16"/>
    </location>
</feature>
<dbReference type="InterPro" id="IPR013910">
    <property type="entry name" value="TF_PAP1"/>
</dbReference>
<gene>
    <name evidence="7" type="ORF">INT45_005810</name>
</gene>
<dbReference type="GO" id="GO:0000976">
    <property type="term" value="F:transcription cis-regulatory region binding"/>
    <property type="evidence" value="ECO:0007669"/>
    <property type="project" value="InterPro"/>
</dbReference>
<dbReference type="SUPFAM" id="SSF111430">
    <property type="entry name" value="YAP1 redox domain"/>
    <property type="match status" value="1"/>
</dbReference>
<dbReference type="OrthoDB" id="2593073at2759"/>
<dbReference type="InterPro" id="IPR050936">
    <property type="entry name" value="AP-1-like"/>
</dbReference>
<dbReference type="SUPFAM" id="SSF57959">
    <property type="entry name" value="Leucine zipper domain"/>
    <property type="match status" value="1"/>
</dbReference>
<dbReference type="Gene3D" id="1.10.238.100">
    <property type="entry name" value="YAP1 redox domain. Chain B"/>
    <property type="match status" value="1"/>
</dbReference>
<dbReference type="EMBL" id="JAEPRB010000013">
    <property type="protein sequence ID" value="KAG2226845.1"/>
    <property type="molecule type" value="Genomic_DNA"/>
</dbReference>
<evidence type="ECO:0000256" key="2">
    <source>
        <dbReference type="ARBA" id="ARBA00004496"/>
    </source>
</evidence>
<feature type="region of interest" description="Disordered" evidence="5">
    <location>
        <begin position="40"/>
        <end position="66"/>
    </location>
</feature>
<keyword evidence="3" id="KW-0539">Nucleus</keyword>
<feature type="coiled-coil region" evidence="4">
    <location>
        <begin position="104"/>
        <end position="170"/>
    </location>
</feature>
<evidence type="ECO:0000313" key="8">
    <source>
        <dbReference type="Proteomes" id="UP000646827"/>
    </source>
</evidence>
<dbReference type="Proteomes" id="UP000646827">
    <property type="component" value="Unassembled WGS sequence"/>
</dbReference>
<dbReference type="InterPro" id="IPR023167">
    <property type="entry name" value="Yap1_redox_dom_sf"/>
</dbReference>
<dbReference type="Gene3D" id="1.20.5.170">
    <property type="match status" value="1"/>
</dbReference>